<keyword evidence="6" id="KW-1185">Reference proteome</keyword>
<dbReference type="Proteomes" id="UP000643701">
    <property type="component" value="Unassembled WGS sequence"/>
</dbReference>
<dbReference type="InterPro" id="IPR013783">
    <property type="entry name" value="Ig-like_fold"/>
</dbReference>
<reference evidence="5" key="1">
    <citation type="submission" date="2020-03" db="EMBL/GenBank/DDBJ databases">
        <title>Psychroflexus Maritimus sp. nov., isolate from marine sediment.</title>
        <authorList>
            <person name="Zhong Y.-L."/>
        </authorList>
    </citation>
    <scope>NUCLEOTIDE SEQUENCE</scope>
    <source>
        <strain evidence="5">C1</strain>
    </source>
</reference>
<feature type="domain" description="MAM" evidence="3">
    <location>
        <begin position="356"/>
        <end position="526"/>
    </location>
</feature>
<dbReference type="InterPro" id="IPR051560">
    <property type="entry name" value="MAM_domain-containing"/>
</dbReference>
<feature type="domain" description="MAM" evidence="3">
    <location>
        <begin position="74"/>
        <end position="244"/>
    </location>
</feature>
<comment type="caution">
    <text evidence="5">The sequence shown here is derived from an EMBL/GenBank/DDBJ whole genome shotgun (WGS) entry which is preliminary data.</text>
</comment>
<dbReference type="PANTHER" id="PTHR23282">
    <property type="entry name" value="APICAL ENDOSOMAL GLYCOPROTEIN PRECURSOR"/>
    <property type="match status" value="1"/>
</dbReference>
<dbReference type="Pfam" id="PF18962">
    <property type="entry name" value="Por_Secre_tail"/>
    <property type="match status" value="1"/>
</dbReference>
<dbReference type="CDD" id="cd06263">
    <property type="entry name" value="MAM"/>
    <property type="match status" value="2"/>
</dbReference>
<dbReference type="InterPro" id="IPR013320">
    <property type="entry name" value="ConA-like_dom_sf"/>
</dbReference>
<accession>A0A967ABU5</accession>
<dbReference type="GO" id="GO:0005975">
    <property type="term" value="P:carbohydrate metabolic process"/>
    <property type="evidence" value="ECO:0007669"/>
    <property type="project" value="UniProtKB-ARBA"/>
</dbReference>
<gene>
    <name evidence="5" type="ORF">G7034_00700</name>
</gene>
<dbReference type="InterPro" id="IPR003961">
    <property type="entry name" value="FN3_dom"/>
</dbReference>
<keyword evidence="1 2" id="KW-0732">Signal</keyword>
<feature type="chain" id="PRO_5036779370" evidence="2">
    <location>
        <begin position="23"/>
        <end position="1059"/>
    </location>
</feature>
<evidence type="ECO:0000256" key="2">
    <source>
        <dbReference type="SAM" id="SignalP"/>
    </source>
</evidence>
<dbReference type="NCBIfam" id="TIGR04183">
    <property type="entry name" value="Por_Secre_tail"/>
    <property type="match status" value="1"/>
</dbReference>
<dbReference type="SMART" id="SM00060">
    <property type="entry name" value="FN3"/>
    <property type="match status" value="3"/>
</dbReference>
<evidence type="ECO:0000313" key="6">
    <source>
        <dbReference type="Proteomes" id="UP000643701"/>
    </source>
</evidence>
<name>A0A967ABU5_9FLAO</name>
<protein>
    <submittedName>
        <fullName evidence="5">T9SS type A sorting domain-containing protein</fullName>
    </submittedName>
</protein>
<dbReference type="InterPro" id="IPR036116">
    <property type="entry name" value="FN3_sf"/>
</dbReference>
<evidence type="ECO:0000259" key="3">
    <source>
        <dbReference type="PROSITE" id="PS50060"/>
    </source>
</evidence>
<feature type="signal peptide" evidence="2">
    <location>
        <begin position="1"/>
        <end position="22"/>
    </location>
</feature>
<dbReference type="Gene3D" id="2.60.40.10">
    <property type="entry name" value="Immunoglobulins"/>
    <property type="match status" value="2"/>
</dbReference>
<dbReference type="SUPFAM" id="SSF49265">
    <property type="entry name" value="Fibronectin type III"/>
    <property type="match status" value="1"/>
</dbReference>
<evidence type="ECO:0000259" key="4">
    <source>
        <dbReference type="PROSITE" id="PS50853"/>
    </source>
</evidence>
<sequence>MRKIIPLLAVALCLVISTNLKASSYSNSNPFNIPFTSVSNHLITSNLDAYLFEDCDPIEAPYLDDLDGDNWVAGSGFFNSGSEIDPCWESNPTSGFFWGTRTGDTNSSNTGPSDDVSGGGNYVYLRTSSGNDGDLATLQGPTINVGTATDPIISFYYHMFGDNMGTLSLEVREEGDADWTEVFSLTGQQQTSSADDWIQETVALTDFDTATNIEFRFLGERGDGSLGNMAIDEVYVGSAPTCFDPENIAITTDANSIDLVWDLASEASEGYIWEVYEFGNNLSDENPFLDGTVGSTENTLTIEGLQAGSIYTLRLLSDCGVDDGLSSGSLIEFETECGVVFTPYVENFDGPRWATGTTDANDNMVLDECWENDEPVDGFFWGTRTGNTNSSDTGPNQDFNGDGNYIYLRSNSTSSGEIASFKGPAANLANLEEPSISFYYHMYGEDMGTLSLEARTLGDTDWVEVFSISGQQQESNGDFWEEVVADITDFANETIEFRFLGESGSSSASQMAIDNVSIQEAPSCFNLTEFDVLGGDVFANATWNNSPSASEGFIINIYESGANIEVDDPLFTEIAEAGTSEFEITGLEPLNDYLATIQADCGAENGLSNLRQAVFSTFNTGDACGAAIEIDEVPFSDSDSTSNYTSIYSGLPGSECGSTLQHLNQNDVVYRYTAEESGGLDITLKDISGTYAGVFVYDTCDDIGDFCLDGFGNAFGDGSSDINLIEVPVEAGENYYIVVSHWLNTSIDYTLEVDFISCARPGNLGDQITGPAEIELFWDALGDETQWEVEYGLTPTQQGDEGNTTVLVDQESLILDDLESTTNYRFWVRGVCDLETEDYSVWVGPHNFRSPIIPIEIGAGESYEEVYCYGNNEFKEWLFLSTADPIEEGLLMTWNSGSIEDLANSNDVLRIYDGFSNEGNLLWDSDDDGVELTDLEFESTTGAFYMILITDIAQSCQGGQGELPEEFDFKVSSPTDISTTDFDADNFSYYPNPIENILNVNAINVIDDIQLFDITGKKVKAFTPNNNQIQLNLEGIPSGTYIMKVEINGESENFKVIKK</sequence>
<dbReference type="InterPro" id="IPR026444">
    <property type="entry name" value="Secre_tail"/>
</dbReference>
<evidence type="ECO:0000313" key="5">
    <source>
        <dbReference type="EMBL" id="NGZ88765.1"/>
    </source>
</evidence>
<organism evidence="5 6">
    <name type="scientific">Psychroflexus maritimus</name>
    <dbReference type="NCBI Taxonomy" id="2714865"/>
    <lineage>
        <taxon>Bacteria</taxon>
        <taxon>Pseudomonadati</taxon>
        <taxon>Bacteroidota</taxon>
        <taxon>Flavobacteriia</taxon>
        <taxon>Flavobacteriales</taxon>
        <taxon>Flavobacteriaceae</taxon>
        <taxon>Psychroflexus</taxon>
    </lineage>
</organism>
<dbReference type="RefSeq" id="WP_166399030.1">
    <property type="nucleotide sequence ID" value="NZ_JAANAS010000001.1"/>
</dbReference>
<dbReference type="PANTHER" id="PTHR23282:SF101">
    <property type="entry name" value="MAM DOMAIN-CONTAINING PROTEIN"/>
    <property type="match status" value="1"/>
</dbReference>
<dbReference type="Gene3D" id="2.60.120.200">
    <property type="match status" value="2"/>
</dbReference>
<dbReference type="AlphaFoldDB" id="A0A967ABU5"/>
<dbReference type="SMART" id="SM00137">
    <property type="entry name" value="MAM"/>
    <property type="match status" value="2"/>
</dbReference>
<dbReference type="SUPFAM" id="SSF49899">
    <property type="entry name" value="Concanavalin A-like lectins/glucanases"/>
    <property type="match status" value="2"/>
</dbReference>
<dbReference type="GO" id="GO:0016020">
    <property type="term" value="C:membrane"/>
    <property type="evidence" value="ECO:0007669"/>
    <property type="project" value="InterPro"/>
</dbReference>
<dbReference type="PROSITE" id="PS50060">
    <property type="entry name" value="MAM_2"/>
    <property type="match status" value="2"/>
</dbReference>
<dbReference type="GO" id="GO:0004553">
    <property type="term" value="F:hydrolase activity, hydrolyzing O-glycosyl compounds"/>
    <property type="evidence" value="ECO:0007669"/>
    <property type="project" value="UniProtKB-ARBA"/>
</dbReference>
<evidence type="ECO:0000256" key="1">
    <source>
        <dbReference type="ARBA" id="ARBA00022729"/>
    </source>
</evidence>
<feature type="domain" description="Fibronectin type-III" evidence="4">
    <location>
        <begin position="760"/>
        <end position="853"/>
    </location>
</feature>
<dbReference type="EMBL" id="JAANAS010000001">
    <property type="protein sequence ID" value="NGZ88765.1"/>
    <property type="molecule type" value="Genomic_DNA"/>
</dbReference>
<dbReference type="PROSITE" id="PS50853">
    <property type="entry name" value="FN3"/>
    <property type="match status" value="1"/>
</dbReference>
<proteinExistence type="predicted"/>
<dbReference type="InterPro" id="IPR000998">
    <property type="entry name" value="MAM_dom"/>
</dbReference>
<dbReference type="Pfam" id="PF00629">
    <property type="entry name" value="MAM"/>
    <property type="match status" value="2"/>
</dbReference>